<name>A0ABZ2XNE4_9RHOB</name>
<feature type="domain" description="Guanylate cyclase" evidence="4">
    <location>
        <begin position="7"/>
        <end position="116"/>
    </location>
</feature>
<organism evidence="5 6">
    <name type="scientific">Aliisedimentitalea scapharcae</name>
    <dbReference type="NCBI Taxonomy" id="1524259"/>
    <lineage>
        <taxon>Bacteria</taxon>
        <taxon>Pseudomonadati</taxon>
        <taxon>Pseudomonadota</taxon>
        <taxon>Alphaproteobacteria</taxon>
        <taxon>Rhodobacterales</taxon>
        <taxon>Roseobacteraceae</taxon>
        <taxon>Aliisedimentitalea</taxon>
    </lineage>
</organism>
<dbReference type="InterPro" id="IPR029787">
    <property type="entry name" value="Nucleotide_cyclase"/>
</dbReference>
<keyword evidence="2 3" id="KW-0802">TPR repeat</keyword>
<proteinExistence type="predicted"/>
<dbReference type="SUPFAM" id="SSF48452">
    <property type="entry name" value="TPR-like"/>
    <property type="match status" value="2"/>
</dbReference>
<evidence type="ECO:0000256" key="3">
    <source>
        <dbReference type="PROSITE-ProRule" id="PRU00339"/>
    </source>
</evidence>
<dbReference type="InterPro" id="IPR011990">
    <property type="entry name" value="TPR-like_helical_dom_sf"/>
</dbReference>
<evidence type="ECO:0000313" key="5">
    <source>
        <dbReference type="EMBL" id="WZK87608.1"/>
    </source>
</evidence>
<accession>A0ABZ2XNE4</accession>
<keyword evidence="6" id="KW-1185">Reference proteome</keyword>
<gene>
    <name evidence="5" type="ORF">QEZ52_13435</name>
</gene>
<dbReference type="Pfam" id="PF00211">
    <property type="entry name" value="Guanylate_cyc"/>
    <property type="match status" value="1"/>
</dbReference>
<dbReference type="PROSITE" id="PS50125">
    <property type="entry name" value="GUANYLATE_CYCLASE_2"/>
    <property type="match status" value="1"/>
</dbReference>
<reference evidence="5 6" key="1">
    <citation type="submission" date="2023-04" db="EMBL/GenBank/DDBJ databases">
        <title>Complete genome sequence of Alisedimentitalea scapharcae.</title>
        <authorList>
            <person name="Rong J.-C."/>
            <person name="Yi M.-L."/>
            <person name="Zhao Q."/>
        </authorList>
    </citation>
    <scope>NUCLEOTIDE SEQUENCE [LARGE SCALE GENOMIC DNA]</scope>
    <source>
        <strain evidence="5 6">KCTC 42119</strain>
    </source>
</reference>
<dbReference type="PANTHER" id="PTHR12558:SF33">
    <property type="entry name" value="BLL7664 PROTEIN"/>
    <property type="match status" value="1"/>
</dbReference>
<dbReference type="RefSeq" id="WP_406644879.1">
    <property type="nucleotide sequence ID" value="NZ_CP123584.1"/>
</dbReference>
<dbReference type="Proteomes" id="UP001623232">
    <property type="component" value="Chromosome"/>
</dbReference>
<dbReference type="CDD" id="cd07302">
    <property type="entry name" value="CHD"/>
    <property type="match status" value="1"/>
</dbReference>
<dbReference type="InterPro" id="IPR013105">
    <property type="entry name" value="TPR_2"/>
</dbReference>
<protein>
    <submittedName>
        <fullName evidence="5">Tetratricopeptide repeat protein</fullName>
    </submittedName>
</protein>
<dbReference type="Pfam" id="PF07719">
    <property type="entry name" value="TPR_2"/>
    <property type="match status" value="1"/>
</dbReference>
<dbReference type="PROSITE" id="PS50005">
    <property type="entry name" value="TPR"/>
    <property type="match status" value="1"/>
</dbReference>
<evidence type="ECO:0000256" key="1">
    <source>
        <dbReference type="ARBA" id="ARBA00022737"/>
    </source>
</evidence>
<evidence type="ECO:0000259" key="4">
    <source>
        <dbReference type="PROSITE" id="PS50125"/>
    </source>
</evidence>
<dbReference type="SUPFAM" id="SSF55073">
    <property type="entry name" value="Nucleotide cyclase"/>
    <property type="match status" value="1"/>
</dbReference>
<evidence type="ECO:0000313" key="6">
    <source>
        <dbReference type="Proteomes" id="UP001623232"/>
    </source>
</evidence>
<dbReference type="Gene3D" id="1.25.40.10">
    <property type="entry name" value="Tetratricopeptide repeat domain"/>
    <property type="match status" value="2"/>
</dbReference>
<feature type="repeat" description="TPR" evidence="3">
    <location>
        <begin position="418"/>
        <end position="451"/>
    </location>
</feature>
<dbReference type="SMART" id="SM00028">
    <property type="entry name" value="TPR"/>
    <property type="match status" value="6"/>
</dbReference>
<dbReference type="Gene3D" id="3.40.50.10070">
    <property type="entry name" value="TolB, N-terminal domain"/>
    <property type="match status" value="2"/>
</dbReference>
<dbReference type="PANTHER" id="PTHR12558">
    <property type="entry name" value="CELL DIVISION CYCLE 16,23,27"/>
    <property type="match status" value="1"/>
</dbReference>
<evidence type="ECO:0000256" key="2">
    <source>
        <dbReference type="ARBA" id="ARBA00022803"/>
    </source>
</evidence>
<sequence>MERRLAAILAADLVGYSTLMERDETKTLLAVSSLIETTLRPLVAEHHGRIVKLMGDGILAEFASVVDAVSCATAWQTLLLDHSGGFQFRIGVNLGDIIIQNDDIFGNGVNMAARLEGLAEPGGVCVSEGVYREVHNVLPLVWEDLGEQTVKNISEPVHAFRILSEREQYQKTPKAFAESIGLDFTIPELPSIAVLPFTVMSSDPEQDHFADGITEDIITALSKISRLLVVARNSTFVYKGCAVDVKQVSREQGVRYVLEGSVRSSAGRVRVTAQLIDATSGLHLWAERYDRKMQDIFAVQDDITREIVVAMDVELREGEQHRIWSRGTDNLEAWECTRLATDAVLSGSVQDRPKAIERIDRALTLDPDYAFAWCMRAWLYFGEADVGGGIVDRKRFDEAQALTFDCAHRALALDRDCAEAHAILALAHLNAGDHDKAMELTETAIALAPNNAEILGGVASAVMRKSGYPERGAELVRKAMRLSPVYRPGLLRALGNNYRLAGRLEEAVSCYRESLQRESGYLAPYVNLVSALGELGRPADAADAIARIFEFEPKFSVEAYVNGLSYRRSADRDRIRQGLLKAGMPAEAARAPVYATRDKPSVAVLPFTNMSGDPEQDYFSDGISEDIITGLSRFRTLFIVARNSSFSFKGQNLETSEIGSKLGVQYLLEGSVRKSGNRVRISAQLIDSDTGKHIWADRYDRELEDIFAVQDEVARAIIAVLPGRVQHDVADRIAQKPTENMKAYELLLQGKALRDGLNATDTAKARILFQKALELDPNYARVYMYLADTYVVDLWLGLADDDAPKHALTIARKGASLDNNDVFIQDQLGYAYLCAGLWCEADVQFQKTLSQIVNEAESMAWCGYGFLLLGQPQKAQEVVDEAVRLDPLHPPALDWILGQIHFHLGHYDQAVGFLIGEALLNSLAHAFLVAAYAHSGRENDAREALKLFISHRRQELLGRGIVVERDSVASLAGGFKRMWRCADDWQRIASGLEIAGLPTT</sequence>
<dbReference type="EMBL" id="CP123584">
    <property type="protein sequence ID" value="WZK87608.1"/>
    <property type="molecule type" value="Genomic_DNA"/>
</dbReference>
<keyword evidence="1" id="KW-0677">Repeat</keyword>
<dbReference type="InterPro" id="IPR019734">
    <property type="entry name" value="TPR_rpt"/>
</dbReference>
<dbReference type="InterPro" id="IPR001054">
    <property type="entry name" value="A/G_cyclase"/>
</dbReference>
<dbReference type="Gene3D" id="3.30.70.1230">
    <property type="entry name" value="Nucleotide cyclase"/>
    <property type="match status" value="1"/>
</dbReference>